<feature type="transmembrane region" description="Helical" evidence="6">
    <location>
        <begin position="36"/>
        <end position="56"/>
    </location>
</feature>
<dbReference type="OrthoDB" id="2018619at2759"/>
<evidence type="ECO:0000313" key="7">
    <source>
        <dbReference type="EMBL" id="ORY46238.1"/>
    </source>
</evidence>
<comment type="subcellular location">
    <subcellularLocation>
        <location evidence="1">Membrane</location>
        <topology evidence="1">Multi-pass membrane protein</topology>
    </subcellularLocation>
</comment>
<dbReference type="AlphaFoldDB" id="A0A1Y2CGR2"/>
<evidence type="ECO:0000256" key="6">
    <source>
        <dbReference type="SAM" id="Phobius"/>
    </source>
</evidence>
<keyword evidence="4 6" id="KW-1133">Transmembrane helix</keyword>
<feature type="transmembrane region" description="Helical" evidence="6">
    <location>
        <begin position="433"/>
        <end position="459"/>
    </location>
</feature>
<comment type="caution">
    <text evidence="7">The sequence shown here is derived from an EMBL/GenBank/DDBJ whole genome shotgun (WGS) entry which is preliminary data.</text>
</comment>
<dbReference type="InParanoid" id="A0A1Y2CGR2"/>
<evidence type="ECO:0000313" key="8">
    <source>
        <dbReference type="Proteomes" id="UP000193467"/>
    </source>
</evidence>
<protein>
    <submittedName>
        <fullName evidence="7">Permease for cytosine/purines, uracil, thiamine, allantoin-domain-containing protein</fullName>
    </submittedName>
</protein>
<dbReference type="GO" id="GO:0005886">
    <property type="term" value="C:plasma membrane"/>
    <property type="evidence" value="ECO:0007669"/>
    <property type="project" value="TreeGrafter"/>
</dbReference>
<feature type="transmembrane region" description="Helical" evidence="6">
    <location>
        <begin position="195"/>
        <end position="213"/>
    </location>
</feature>
<comment type="similarity">
    <text evidence="2">Belongs to the purine-cytosine permease (2.A.39) family.</text>
</comment>
<sequence>MTILERLALPPSHRAGGSALLDNQDLRPIPLSRRTWHFWTFFMFWPAAVSNVSNWLGGSSFLTTGITFWEGVGCSTAGYFLISIFMALNGRAGSKWHLSFPVAARSSFGVYGSFWCALNRAAMATVWNGVNSVSGGQCIYVMLHAIFPSIANLPNHMSANSALTTANMIGFFLFIFLTGLMLLMEIPKWNILIHLKLIIFTLSTIGMLVLVMTKAGGVGPIVHRKATVHGAEHSWLLVRFILVSAASCSTFASNASDWQRNATKPSDPILGQLLGFPLSNFVVQVLGMLCASASAGIYGEIVWNPVTLLDKILSDNYTASIRAGAFFIAAGFTYSLLFSCVFENVLPFANDFASLAPKYVSLKRAFFICLALTMIINPWYLLGSASIFITVLSSYQIFLFSIMSILLVDYYFITKGFFHIDQLYTSSKEGIYYYTYGVNLRAIAAYLVGVAVNFAGFLTNFGIIKSVKLTHSYYFAIFTTTFAAGATCKSLRCHFLPRALPRSRGRLSTGLKRPS</sequence>
<name>A0A1Y2CGR2_9BASI</name>
<evidence type="ECO:0000256" key="3">
    <source>
        <dbReference type="ARBA" id="ARBA00022692"/>
    </source>
</evidence>
<feature type="transmembrane region" description="Helical" evidence="6">
    <location>
        <begin position="273"/>
        <end position="299"/>
    </location>
</feature>
<dbReference type="Proteomes" id="UP000193467">
    <property type="component" value="Unassembled WGS sequence"/>
</dbReference>
<gene>
    <name evidence="7" type="ORF">BCR35DRAFT_297298</name>
</gene>
<evidence type="ECO:0000256" key="1">
    <source>
        <dbReference type="ARBA" id="ARBA00004141"/>
    </source>
</evidence>
<dbReference type="Pfam" id="PF02133">
    <property type="entry name" value="Transp_cyt_pur"/>
    <property type="match status" value="1"/>
</dbReference>
<dbReference type="PANTHER" id="PTHR30618">
    <property type="entry name" value="NCS1 FAMILY PURINE/PYRIMIDINE TRANSPORTER"/>
    <property type="match status" value="1"/>
</dbReference>
<dbReference type="Gene3D" id="1.10.4160.10">
    <property type="entry name" value="Hydantoin permease"/>
    <property type="match status" value="1"/>
</dbReference>
<dbReference type="PANTHER" id="PTHR30618:SF1">
    <property type="entry name" value="URIDINE PERMEASE"/>
    <property type="match status" value="1"/>
</dbReference>
<feature type="transmembrane region" description="Helical" evidence="6">
    <location>
        <begin position="387"/>
        <end position="412"/>
    </location>
</feature>
<dbReference type="GO" id="GO:0015205">
    <property type="term" value="F:nucleobase transmembrane transporter activity"/>
    <property type="evidence" value="ECO:0007669"/>
    <property type="project" value="TreeGrafter"/>
</dbReference>
<accession>A0A1Y2CGR2</accession>
<keyword evidence="8" id="KW-1185">Reference proteome</keyword>
<dbReference type="EMBL" id="MCGR01000121">
    <property type="protein sequence ID" value="ORY46238.1"/>
    <property type="molecule type" value="Genomic_DNA"/>
</dbReference>
<feature type="transmembrane region" description="Helical" evidence="6">
    <location>
        <begin position="162"/>
        <end position="183"/>
    </location>
</feature>
<keyword evidence="3 6" id="KW-0812">Transmembrane</keyword>
<feature type="transmembrane region" description="Helical" evidence="6">
    <location>
        <begin position="319"/>
        <end position="342"/>
    </location>
</feature>
<feature type="transmembrane region" description="Helical" evidence="6">
    <location>
        <begin position="362"/>
        <end position="381"/>
    </location>
</feature>
<keyword evidence="5 6" id="KW-0472">Membrane</keyword>
<evidence type="ECO:0000256" key="4">
    <source>
        <dbReference type="ARBA" id="ARBA00022989"/>
    </source>
</evidence>
<reference evidence="7 8" key="1">
    <citation type="submission" date="2016-07" db="EMBL/GenBank/DDBJ databases">
        <title>Pervasive Adenine N6-methylation of Active Genes in Fungi.</title>
        <authorList>
            <consortium name="DOE Joint Genome Institute"/>
            <person name="Mondo S.J."/>
            <person name="Dannebaum R.O."/>
            <person name="Kuo R.C."/>
            <person name="Labutti K."/>
            <person name="Haridas S."/>
            <person name="Kuo A."/>
            <person name="Salamov A."/>
            <person name="Ahrendt S.R."/>
            <person name="Lipzen A."/>
            <person name="Sullivan W."/>
            <person name="Andreopoulos W.B."/>
            <person name="Clum A."/>
            <person name="Lindquist E."/>
            <person name="Daum C."/>
            <person name="Ramamoorthy G.K."/>
            <person name="Gryganskyi A."/>
            <person name="Culley D."/>
            <person name="Magnuson J.K."/>
            <person name="James T.Y."/>
            <person name="O'Malley M.A."/>
            <person name="Stajich J.E."/>
            <person name="Spatafora J.W."/>
            <person name="Visel A."/>
            <person name="Grigoriev I.V."/>
        </authorList>
    </citation>
    <scope>NUCLEOTIDE SEQUENCE [LARGE SCALE GENOMIC DNA]</scope>
    <source>
        <strain evidence="7 8">62-1032</strain>
    </source>
</reference>
<dbReference type="InterPro" id="IPR001248">
    <property type="entry name" value="Pur-cyt_permease"/>
</dbReference>
<feature type="transmembrane region" description="Helical" evidence="6">
    <location>
        <begin position="68"/>
        <end position="88"/>
    </location>
</feature>
<proteinExistence type="inferred from homology"/>
<dbReference type="InterPro" id="IPR045225">
    <property type="entry name" value="Uracil/uridine/allantoin_perm"/>
</dbReference>
<evidence type="ECO:0000256" key="2">
    <source>
        <dbReference type="ARBA" id="ARBA00008974"/>
    </source>
</evidence>
<evidence type="ECO:0000256" key="5">
    <source>
        <dbReference type="ARBA" id="ARBA00023136"/>
    </source>
</evidence>
<organism evidence="7 8">
    <name type="scientific">Leucosporidium creatinivorum</name>
    <dbReference type="NCBI Taxonomy" id="106004"/>
    <lineage>
        <taxon>Eukaryota</taxon>
        <taxon>Fungi</taxon>
        <taxon>Dikarya</taxon>
        <taxon>Basidiomycota</taxon>
        <taxon>Pucciniomycotina</taxon>
        <taxon>Microbotryomycetes</taxon>
        <taxon>Leucosporidiales</taxon>
        <taxon>Leucosporidium</taxon>
    </lineage>
</organism>
<dbReference type="FunFam" id="1.10.4160.10:FF:000001">
    <property type="entry name" value="Uracil permease, putative"/>
    <property type="match status" value="1"/>
</dbReference>